<comment type="caution">
    <text evidence="1">The sequence shown here is derived from an EMBL/GenBank/DDBJ whole genome shotgun (WGS) entry which is preliminary data.</text>
</comment>
<accession>A0A9N9H6M9</accession>
<protein>
    <submittedName>
        <fullName evidence="1">9200_t:CDS:1</fullName>
    </submittedName>
</protein>
<evidence type="ECO:0000313" key="1">
    <source>
        <dbReference type="EMBL" id="CAG8662625.1"/>
    </source>
</evidence>
<keyword evidence="2" id="KW-1185">Reference proteome</keyword>
<dbReference type="AlphaFoldDB" id="A0A9N9H6M9"/>
<sequence>RLEAIYTPTPPIQILRNLLPDSILLDFYFVQRAITEAFDIH</sequence>
<name>A0A9N9H6M9_9GLOM</name>
<feature type="non-terminal residue" evidence="1">
    <location>
        <position position="1"/>
    </location>
</feature>
<dbReference type="EMBL" id="CAJVPV010011606">
    <property type="protein sequence ID" value="CAG8662625.1"/>
    <property type="molecule type" value="Genomic_DNA"/>
</dbReference>
<evidence type="ECO:0000313" key="2">
    <source>
        <dbReference type="Proteomes" id="UP000789342"/>
    </source>
</evidence>
<proteinExistence type="predicted"/>
<gene>
    <name evidence="1" type="ORF">AMORRO_LOCUS10471</name>
</gene>
<organism evidence="1 2">
    <name type="scientific">Acaulospora morrowiae</name>
    <dbReference type="NCBI Taxonomy" id="94023"/>
    <lineage>
        <taxon>Eukaryota</taxon>
        <taxon>Fungi</taxon>
        <taxon>Fungi incertae sedis</taxon>
        <taxon>Mucoromycota</taxon>
        <taxon>Glomeromycotina</taxon>
        <taxon>Glomeromycetes</taxon>
        <taxon>Diversisporales</taxon>
        <taxon>Acaulosporaceae</taxon>
        <taxon>Acaulospora</taxon>
    </lineage>
</organism>
<reference evidence="1" key="1">
    <citation type="submission" date="2021-06" db="EMBL/GenBank/DDBJ databases">
        <authorList>
            <person name="Kallberg Y."/>
            <person name="Tangrot J."/>
            <person name="Rosling A."/>
        </authorList>
    </citation>
    <scope>NUCLEOTIDE SEQUENCE</scope>
    <source>
        <strain evidence="1">CL551</strain>
    </source>
</reference>
<dbReference type="Proteomes" id="UP000789342">
    <property type="component" value="Unassembled WGS sequence"/>
</dbReference>